<sequence length="54" mass="5540">MAIGIGFGREQPLRPGVARPLRFSAPPAVHAGALWLAAAAPVLATLLLIARLAV</sequence>
<keyword evidence="1" id="KW-0472">Membrane</keyword>
<organism evidence="2 3">
    <name type="scientific">Methylobacterium brachiatum</name>
    <dbReference type="NCBI Taxonomy" id="269660"/>
    <lineage>
        <taxon>Bacteria</taxon>
        <taxon>Pseudomonadati</taxon>
        <taxon>Pseudomonadota</taxon>
        <taxon>Alphaproteobacteria</taxon>
        <taxon>Hyphomicrobiales</taxon>
        <taxon>Methylobacteriaceae</taxon>
        <taxon>Methylobacterium</taxon>
    </lineage>
</organism>
<protein>
    <submittedName>
        <fullName evidence="2">Uncharacterized protein</fullName>
    </submittedName>
</protein>
<proteinExistence type="predicted"/>
<evidence type="ECO:0000313" key="2">
    <source>
        <dbReference type="EMBL" id="MDQ0546502.1"/>
    </source>
</evidence>
<reference evidence="2" key="1">
    <citation type="submission" date="2023-07" db="EMBL/GenBank/DDBJ databases">
        <title>Genomic Encyclopedia of Type Strains, Phase IV (KMG-IV): sequencing the most valuable type-strain genomes for metagenomic binning, comparative biology and taxonomic classification.</title>
        <authorList>
            <person name="Goeker M."/>
        </authorList>
    </citation>
    <scope>NUCLEOTIDE SEQUENCE</scope>
    <source>
        <strain evidence="2">DSM 19569</strain>
    </source>
</reference>
<dbReference type="Proteomes" id="UP001223420">
    <property type="component" value="Unassembled WGS sequence"/>
</dbReference>
<gene>
    <name evidence="2" type="ORF">QO001_005453</name>
</gene>
<name>A0AAJ1TSS6_9HYPH</name>
<comment type="caution">
    <text evidence="2">The sequence shown here is derived from an EMBL/GenBank/DDBJ whole genome shotgun (WGS) entry which is preliminary data.</text>
</comment>
<dbReference type="GeneID" id="90835682"/>
<keyword evidence="1" id="KW-0812">Transmembrane</keyword>
<dbReference type="RefSeq" id="WP_163006177.1">
    <property type="nucleotide sequence ID" value="NZ_CP033231.1"/>
</dbReference>
<feature type="transmembrane region" description="Helical" evidence="1">
    <location>
        <begin position="28"/>
        <end position="50"/>
    </location>
</feature>
<evidence type="ECO:0000256" key="1">
    <source>
        <dbReference type="SAM" id="Phobius"/>
    </source>
</evidence>
<dbReference type="EMBL" id="JAUSWL010000014">
    <property type="protein sequence ID" value="MDQ0546502.1"/>
    <property type="molecule type" value="Genomic_DNA"/>
</dbReference>
<keyword evidence="1" id="KW-1133">Transmembrane helix</keyword>
<accession>A0AAJ1TSS6</accession>
<evidence type="ECO:0000313" key="3">
    <source>
        <dbReference type="Proteomes" id="UP001223420"/>
    </source>
</evidence>
<dbReference type="AlphaFoldDB" id="A0AAJ1TSS6"/>